<dbReference type="InterPro" id="IPR003374">
    <property type="entry name" value="ApbE-like_sf"/>
</dbReference>
<keyword evidence="5 10" id="KW-0479">Metal-binding</keyword>
<dbReference type="PIRSF" id="PIRSF006268">
    <property type="entry name" value="ApbE"/>
    <property type="match status" value="1"/>
</dbReference>
<comment type="caution">
    <text evidence="13">The sequence shown here is derived from an EMBL/GenBank/DDBJ whole genome shotgun (WGS) entry which is preliminary data.</text>
</comment>
<keyword evidence="12" id="KW-1003">Cell membrane</keyword>
<dbReference type="Gene3D" id="3.10.520.10">
    <property type="entry name" value="ApbE-like domains"/>
    <property type="match status" value="1"/>
</dbReference>
<keyword evidence="12" id="KW-0449">Lipoprotein</keyword>
<dbReference type="AlphaFoldDB" id="A0A371IY61"/>
<dbReference type="InterPro" id="IPR024932">
    <property type="entry name" value="ApbE"/>
</dbReference>
<evidence type="ECO:0000256" key="11">
    <source>
        <dbReference type="PIRSR" id="PIRSR006268-2"/>
    </source>
</evidence>
<dbReference type="SUPFAM" id="SSF143631">
    <property type="entry name" value="ApbE-like"/>
    <property type="match status" value="1"/>
</dbReference>
<comment type="cofactor">
    <cofactor evidence="11">
        <name>Mg(2+)</name>
        <dbReference type="ChEBI" id="CHEBI:18420"/>
    </cofactor>
    <cofactor evidence="11">
        <name>Mn(2+)</name>
        <dbReference type="ChEBI" id="CHEBI:29035"/>
    </cofactor>
    <text evidence="11">Magnesium. Can also use manganese.</text>
</comment>
<dbReference type="GO" id="GO:0046872">
    <property type="term" value="F:metal ion binding"/>
    <property type="evidence" value="ECO:0007669"/>
    <property type="project" value="UniProtKB-UniRule"/>
</dbReference>
<comment type="catalytic activity">
    <reaction evidence="9 10 12">
        <text>L-threonyl-[protein] + FAD = FMN-L-threonyl-[protein] + AMP + H(+)</text>
        <dbReference type="Rhea" id="RHEA:36847"/>
        <dbReference type="Rhea" id="RHEA-COMP:11060"/>
        <dbReference type="Rhea" id="RHEA-COMP:11061"/>
        <dbReference type="ChEBI" id="CHEBI:15378"/>
        <dbReference type="ChEBI" id="CHEBI:30013"/>
        <dbReference type="ChEBI" id="CHEBI:57692"/>
        <dbReference type="ChEBI" id="CHEBI:74257"/>
        <dbReference type="ChEBI" id="CHEBI:456215"/>
        <dbReference type="EC" id="2.7.1.180"/>
    </reaction>
</comment>
<dbReference type="Pfam" id="PF02424">
    <property type="entry name" value="ApbE"/>
    <property type="match status" value="1"/>
</dbReference>
<protein>
    <recommendedName>
        <fullName evidence="2 10">FAD:protein FMN transferase</fullName>
        <ecNumber evidence="1 10">2.7.1.180</ecNumber>
    </recommendedName>
    <alternativeName>
        <fullName evidence="8 10">Flavin transferase</fullName>
    </alternativeName>
</protein>
<dbReference type="Proteomes" id="UP000215694">
    <property type="component" value="Unassembled WGS sequence"/>
</dbReference>
<keyword evidence="6 10" id="KW-0274">FAD</keyword>
<dbReference type="OrthoDB" id="9778595at2"/>
<dbReference type="RefSeq" id="WP_094368791.1">
    <property type="nucleotide sequence ID" value="NZ_NOJY02000074.1"/>
</dbReference>
<keyword evidence="3 10" id="KW-0285">Flavoprotein</keyword>
<comment type="similarity">
    <text evidence="10 12">Belongs to the ApbE family.</text>
</comment>
<comment type="subcellular location">
    <subcellularLocation>
        <location evidence="12">Cell inner membrane</location>
        <topology evidence="12">Lipid-anchor</topology>
        <orientation evidence="12">Periplasmic side</orientation>
    </subcellularLocation>
</comment>
<evidence type="ECO:0000256" key="7">
    <source>
        <dbReference type="ARBA" id="ARBA00022842"/>
    </source>
</evidence>
<evidence type="ECO:0000256" key="3">
    <source>
        <dbReference type="ARBA" id="ARBA00022630"/>
    </source>
</evidence>
<gene>
    <name evidence="13" type="ORF">CHL78_018295</name>
</gene>
<evidence type="ECO:0000256" key="2">
    <source>
        <dbReference type="ARBA" id="ARBA00016337"/>
    </source>
</evidence>
<dbReference type="EMBL" id="NOJY02000074">
    <property type="protein sequence ID" value="RDY25421.1"/>
    <property type="molecule type" value="Genomic_DNA"/>
</dbReference>
<dbReference type="EC" id="2.7.1.180" evidence="1 10"/>
<evidence type="ECO:0000256" key="12">
    <source>
        <dbReference type="RuleBase" id="RU363002"/>
    </source>
</evidence>
<keyword evidence="12" id="KW-0997">Cell inner membrane</keyword>
<dbReference type="PANTHER" id="PTHR30040">
    <property type="entry name" value="THIAMINE BIOSYNTHESIS LIPOPROTEIN APBE"/>
    <property type="match status" value="1"/>
</dbReference>
<name>A0A371IY61_9FIRM</name>
<evidence type="ECO:0000256" key="4">
    <source>
        <dbReference type="ARBA" id="ARBA00022679"/>
    </source>
</evidence>
<accession>A0A371IY61</accession>
<dbReference type="GO" id="GO:0016740">
    <property type="term" value="F:transferase activity"/>
    <property type="evidence" value="ECO:0007669"/>
    <property type="project" value="UniProtKB-UniRule"/>
</dbReference>
<comment type="function">
    <text evidence="12">Flavin transferase that catalyzes the transfer of the FMN moiety of FAD and its covalent binding to the hydroxyl group of a threonine residue in a target flavoprotein.</text>
</comment>
<evidence type="ECO:0000256" key="6">
    <source>
        <dbReference type="ARBA" id="ARBA00022827"/>
    </source>
</evidence>
<sequence length="342" mass="37598">MKKRIISILMIVLAISITGCSSKNKDETITRTELFMGTAIKVTLYEGGNEGILDKVFNRIIEIEDLVSINKDGTELTKLNDNSGVDKVKLSDTSYNIIKEGLRYSKMSDGAYDISIGPLVKLWSIGLPEAKVPTKDEINETIKYVDYSKIEINDSTKEVFLSQKGMMLDLGSIAKGYVADEIVTLLKNEGVNKAIIDLGGNIYALGSKEENKGWNIGIQDPFDDRGNAVGVVEVADKSVVTTGVYERFIEENGVKYHHILNPKTGYPYETEIAGVSIIADKSVDADALSTLIFTKGLEEGLKLVEELDTVDAVFITNNKEVYITDGLKGNFKIINEGFILSN</sequence>
<keyword evidence="14" id="KW-1185">Reference proteome</keyword>
<proteinExistence type="inferred from homology"/>
<feature type="binding site" evidence="11">
    <location>
        <position position="290"/>
    </location>
    <ligand>
        <name>Mg(2+)</name>
        <dbReference type="ChEBI" id="CHEBI:18420"/>
    </ligand>
</feature>
<evidence type="ECO:0000256" key="5">
    <source>
        <dbReference type="ARBA" id="ARBA00022723"/>
    </source>
</evidence>
<feature type="binding site" evidence="11">
    <location>
        <position position="286"/>
    </location>
    <ligand>
        <name>Mg(2+)</name>
        <dbReference type="ChEBI" id="CHEBI:18420"/>
    </ligand>
</feature>
<evidence type="ECO:0000256" key="9">
    <source>
        <dbReference type="ARBA" id="ARBA00048540"/>
    </source>
</evidence>
<dbReference type="PANTHER" id="PTHR30040:SF2">
    <property type="entry name" value="FAD:PROTEIN FMN TRANSFERASE"/>
    <property type="match status" value="1"/>
</dbReference>
<reference evidence="13 14" key="1">
    <citation type="journal article" date="2017" name="Genome Announc.">
        <title>Draft Genome Sequence of Romboutsia weinsteinii sp. nov. Strain CCRI-19649(T) Isolated from Surface Water.</title>
        <authorList>
            <person name="Maheux A.F."/>
            <person name="Boudreau D.K."/>
            <person name="Berube E."/>
            <person name="Boissinot M."/>
            <person name="Cantin P."/>
            <person name="Raymond F."/>
            <person name="Corbeil J."/>
            <person name="Omar R.F."/>
            <person name="Bergeron M.G."/>
        </authorList>
    </citation>
    <scope>NUCLEOTIDE SEQUENCE [LARGE SCALE GENOMIC DNA]</scope>
    <source>
        <strain evidence="13 14">CCRI-19649</strain>
    </source>
</reference>
<keyword evidence="4 10" id="KW-0808">Transferase</keyword>
<evidence type="ECO:0000313" key="13">
    <source>
        <dbReference type="EMBL" id="RDY25421.1"/>
    </source>
</evidence>
<feature type="binding site" evidence="11">
    <location>
        <position position="172"/>
    </location>
    <ligand>
        <name>Mg(2+)</name>
        <dbReference type="ChEBI" id="CHEBI:18420"/>
    </ligand>
</feature>
<organism evidence="13 14">
    <name type="scientific">Romboutsia weinsteinii</name>
    <dbReference type="NCBI Taxonomy" id="2020949"/>
    <lineage>
        <taxon>Bacteria</taxon>
        <taxon>Bacillati</taxon>
        <taxon>Bacillota</taxon>
        <taxon>Clostridia</taxon>
        <taxon>Peptostreptococcales</taxon>
        <taxon>Peptostreptococcaceae</taxon>
        <taxon>Romboutsia</taxon>
    </lineage>
</organism>
<evidence type="ECO:0000256" key="10">
    <source>
        <dbReference type="PIRNR" id="PIRNR006268"/>
    </source>
</evidence>
<evidence type="ECO:0000256" key="8">
    <source>
        <dbReference type="ARBA" id="ARBA00031306"/>
    </source>
</evidence>
<keyword evidence="12" id="KW-0472">Membrane</keyword>
<dbReference type="PROSITE" id="PS51257">
    <property type="entry name" value="PROKAR_LIPOPROTEIN"/>
    <property type="match status" value="1"/>
</dbReference>
<keyword evidence="7 10" id="KW-0460">Magnesium</keyword>
<evidence type="ECO:0000313" key="14">
    <source>
        <dbReference type="Proteomes" id="UP000215694"/>
    </source>
</evidence>
<dbReference type="GO" id="GO:0005886">
    <property type="term" value="C:plasma membrane"/>
    <property type="evidence" value="ECO:0007669"/>
    <property type="project" value="UniProtKB-SubCell"/>
</dbReference>
<evidence type="ECO:0000256" key="1">
    <source>
        <dbReference type="ARBA" id="ARBA00011955"/>
    </source>
</evidence>